<evidence type="ECO:0008006" key="3">
    <source>
        <dbReference type="Google" id="ProtNLM"/>
    </source>
</evidence>
<name>A0A081NB88_9GAMM</name>
<proteinExistence type="predicted"/>
<dbReference type="Proteomes" id="UP000028006">
    <property type="component" value="Unassembled WGS sequence"/>
</dbReference>
<evidence type="ECO:0000313" key="1">
    <source>
        <dbReference type="EMBL" id="KEQ15711.1"/>
    </source>
</evidence>
<dbReference type="EMBL" id="JOKG01000001">
    <property type="protein sequence ID" value="KEQ15711.1"/>
    <property type="molecule type" value="Genomic_DNA"/>
</dbReference>
<dbReference type="InterPro" id="IPR009225">
    <property type="entry name" value="Phage_head_completion_GpL"/>
</dbReference>
<gene>
    <name evidence="1" type="ORF">GZ77_03855</name>
</gene>
<dbReference type="RefSeq" id="WP_034872994.1">
    <property type="nucleotide sequence ID" value="NZ_JOKG01000001.1"/>
</dbReference>
<dbReference type="AlphaFoldDB" id="A0A081NB88"/>
<dbReference type="Pfam" id="PF05926">
    <property type="entry name" value="Phage_GPL"/>
    <property type="match status" value="1"/>
</dbReference>
<accession>A0A081NB88</accession>
<reference evidence="1 2" key="1">
    <citation type="submission" date="2014-06" db="EMBL/GenBank/DDBJ databases">
        <title>Whole Genome Sequences of Three Symbiotic Endozoicomonas Bacteria.</title>
        <authorList>
            <person name="Neave M.J."/>
            <person name="Apprill A."/>
            <person name="Voolstra C.R."/>
        </authorList>
    </citation>
    <scope>NUCLEOTIDE SEQUENCE [LARGE SCALE GENOMIC DNA]</scope>
    <source>
        <strain evidence="1 2">LMG 24815</strain>
    </source>
</reference>
<evidence type="ECO:0000313" key="2">
    <source>
        <dbReference type="Proteomes" id="UP000028006"/>
    </source>
</evidence>
<keyword evidence="2" id="KW-1185">Reference proteome</keyword>
<protein>
    <recommendedName>
        <fullName evidence="3">Head protein</fullName>
    </recommendedName>
</protein>
<organism evidence="1 2">
    <name type="scientific">Endozoicomonas montiporae</name>
    <dbReference type="NCBI Taxonomy" id="1027273"/>
    <lineage>
        <taxon>Bacteria</taxon>
        <taxon>Pseudomonadati</taxon>
        <taxon>Pseudomonadota</taxon>
        <taxon>Gammaproteobacteria</taxon>
        <taxon>Oceanospirillales</taxon>
        <taxon>Endozoicomonadaceae</taxon>
        <taxon>Endozoicomonas</taxon>
    </lineage>
</organism>
<sequence>MSFSGLPDQAVDSTVSNDGFWPDLDTGEFQKNYRLPAEYELGMVEDNLQLGMASVNHTLRKWKAEQQEAGHDSMDSVPSDQIGGDKLTLIYYRRAVFCHAKALLLQQFATTDRREAANNEAKESEETEDKFLEFSRHAITDFLGLCRIGVYDL</sequence>
<comment type="caution">
    <text evidence="1">The sequence shown here is derived from an EMBL/GenBank/DDBJ whole genome shotgun (WGS) entry which is preliminary data.</text>
</comment>
<dbReference type="eggNOG" id="ENOG5030TM6">
    <property type="taxonomic scope" value="Bacteria"/>
</dbReference>